<evidence type="ECO:0000313" key="2">
    <source>
        <dbReference type="Proteomes" id="UP001239111"/>
    </source>
</evidence>
<keyword evidence="2" id="KW-1185">Reference proteome</keyword>
<gene>
    <name evidence="1" type="ORF">QAD02_015604</name>
</gene>
<evidence type="ECO:0000313" key="1">
    <source>
        <dbReference type="EMBL" id="KAJ8679817.1"/>
    </source>
</evidence>
<organism evidence="1 2">
    <name type="scientific">Eretmocerus hayati</name>
    <dbReference type="NCBI Taxonomy" id="131215"/>
    <lineage>
        <taxon>Eukaryota</taxon>
        <taxon>Metazoa</taxon>
        <taxon>Ecdysozoa</taxon>
        <taxon>Arthropoda</taxon>
        <taxon>Hexapoda</taxon>
        <taxon>Insecta</taxon>
        <taxon>Pterygota</taxon>
        <taxon>Neoptera</taxon>
        <taxon>Endopterygota</taxon>
        <taxon>Hymenoptera</taxon>
        <taxon>Apocrita</taxon>
        <taxon>Proctotrupomorpha</taxon>
        <taxon>Chalcidoidea</taxon>
        <taxon>Aphelinidae</taxon>
        <taxon>Aphelininae</taxon>
        <taxon>Eretmocerus</taxon>
    </lineage>
</organism>
<protein>
    <submittedName>
        <fullName evidence="1">Uncharacterized protein</fullName>
    </submittedName>
</protein>
<comment type="caution">
    <text evidence="1">The sequence shown here is derived from an EMBL/GenBank/DDBJ whole genome shotgun (WGS) entry which is preliminary data.</text>
</comment>
<accession>A0ACC2P8R0</accession>
<dbReference type="EMBL" id="CM056742">
    <property type="protein sequence ID" value="KAJ8679817.1"/>
    <property type="molecule type" value="Genomic_DNA"/>
</dbReference>
<sequence length="564" mass="64228">MGGKDSRKSLIKSTEIRKIGNGLLLQKNRESYRKVLSLYTKSIAYAPLDSEELAQAYGNRSALWLHLHKYELCLSDIHKALDITKSNDLIQKLLNRKKECHNHLPSPAEDSIQEEVNSPKVTPSKSGFCSADSITMKCDEKYGRHYVATRDIKPGEIIVSEQTPYASIDIDQMYLICSHCLAFAWAGIPCDTCVFTIYCSNRCREDAWTQYHDILCIMLSDDTFHDRIIGYELERELQNPSVENASHSFYMTLLRMIIIIIKKDGLDNVIRAAEEFDKTYGVSEMRSDFQATSSCANFEFVYNLTTSKRNFDDSVTNLAPILLPALSESLNVLPDKYNDAFTNVLRKLFKICMANSLRFSAHDCVCKDAEKDDCISNRGDILAPCSALFNCSCDNNVDRIFVPGPRVILLTNRPIKKGEQLFITYGPCGSMKKVVRQALLKLLHSFTCECEPCIDDWPERLDERVTDAGLTRVTSEHYKLLGGDGIKLVEAPMNFSQRVFDTSLKMIEYVFENFQLVEATGLAHLYQRYVTRYLYHLHGEDVDLHHMNSIYMIAKKSLNTLNNS</sequence>
<name>A0ACC2P8R0_9HYME</name>
<proteinExistence type="predicted"/>
<reference evidence="1" key="1">
    <citation type="submission" date="2023-04" db="EMBL/GenBank/DDBJ databases">
        <title>A chromosome-level genome assembly of the parasitoid wasp Eretmocerus hayati.</title>
        <authorList>
            <person name="Zhong Y."/>
            <person name="Liu S."/>
            <person name="Liu Y."/>
        </authorList>
    </citation>
    <scope>NUCLEOTIDE SEQUENCE</scope>
    <source>
        <strain evidence="1">ZJU_SS_LIU_2023</strain>
    </source>
</reference>
<dbReference type="Proteomes" id="UP001239111">
    <property type="component" value="Chromosome 2"/>
</dbReference>